<evidence type="ECO:0000313" key="1">
    <source>
        <dbReference type="EMBL" id="KAK7453444.1"/>
    </source>
</evidence>
<name>A0ABR1JAH4_9AGAR</name>
<protein>
    <recommendedName>
        <fullName evidence="3">F-box domain-containing protein</fullName>
    </recommendedName>
</protein>
<sequence length="389" mass="44346">MSSPAGPGVLPQELFDAVIDHCADDTQSLKACSLVCHNWLHQCRVHLFQHFCLRFKQESAMESSSQYTLRLKDEFSEISGIINYIRSLKFDFRGVVRSESEVNVWVDVIPRFSLTQLVSLEIVRPRDLDLFDDSSVDYQNIMERLISFLCANSHLQNLAFSHLAMSERFMNRIFLCIARPESMIKELSIHSTQYLRSARRAVSASGDVSPILPLESLYFQNETPLTLLELAKTCSNFSLPKLTLLSVVGMSNVSCTMAILDQAAQTLTHVILDMRWFAWHTTEIDFPITPNLTHLHLMNRYQNRFFGHILQKILQSQAKMQHIHIADDFWLEYSATDNSLVRFVKDMPSLRAITVCWGTNTGFPASRLLDMLPGTNATGILEVALAPQW</sequence>
<organism evidence="1 2">
    <name type="scientific">Marasmiellus scandens</name>
    <dbReference type="NCBI Taxonomy" id="2682957"/>
    <lineage>
        <taxon>Eukaryota</taxon>
        <taxon>Fungi</taxon>
        <taxon>Dikarya</taxon>
        <taxon>Basidiomycota</taxon>
        <taxon>Agaricomycotina</taxon>
        <taxon>Agaricomycetes</taxon>
        <taxon>Agaricomycetidae</taxon>
        <taxon>Agaricales</taxon>
        <taxon>Marasmiineae</taxon>
        <taxon>Omphalotaceae</taxon>
        <taxon>Marasmiellus</taxon>
    </lineage>
</organism>
<keyword evidence="2" id="KW-1185">Reference proteome</keyword>
<dbReference type="Proteomes" id="UP001498398">
    <property type="component" value="Unassembled WGS sequence"/>
</dbReference>
<accession>A0ABR1JAH4</accession>
<evidence type="ECO:0008006" key="3">
    <source>
        <dbReference type="Google" id="ProtNLM"/>
    </source>
</evidence>
<dbReference type="EMBL" id="JBANRG010000026">
    <property type="protein sequence ID" value="KAK7453444.1"/>
    <property type="molecule type" value="Genomic_DNA"/>
</dbReference>
<gene>
    <name evidence="1" type="ORF">VKT23_011715</name>
</gene>
<evidence type="ECO:0000313" key="2">
    <source>
        <dbReference type="Proteomes" id="UP001498398"/>
    </source>
</evidence>
<comment type="caution">
    <text evidence="1">The sequence shown here is derived from an EMBL/GenBank/DDBJ whole genome shotgun (WGS) entry which is preliminary data.</text>
</comment>
<proteinExistence type="predicted"/>
<reference evidence="1 2" key="1">
    <citation type="submission" date="2024-01" db="EMBL/GenBank/DDBJ databases">
        <title>A draft genome for the cacao thread blight pathogen Marasmiellus scandens.</title>
        <authorList>
            <person name="Baruah I.K."/>
            <person name="Leung J."/>
            <person name="Bukari Y."/>
            <person name="Amoako-Attah I."/>
            <person name="Meinhardt L.W."/>
            <person name="Bailey B.A."/>
            <person name="Cohen S.P."/>
        </authorList>
    </citation>
    <scope>NUCLEOTIDE SEQUENCE [LARGE SCALE GENOMIC DNA]</scope>
    <source>
        <strain evidence="1 2">GH-19</strain>
    </source>
</reference>